<sequence length="219" mass="25283">MQTTFYTFVLILHICSGFLGLVSGTIAMLKTNNIRTHKKVGKVFFYAMVFVFLTSTIMCFLKPNVFLLLVGFFSFYLTCTGYRILQLKNIYKYQLPPTFIDYLISFIGIISGVAILFLSAYLFNQQNNFGFVCLFFGVVSLFLGYKDLRKFYIKNTDTFFWMRQHAIRMSGAYVATVTAFIVVNVQMNQSWILWILPGLVIIPLSNKIVNNKIKSLQQF</sequence>
<gene>
    <name evidence="2" type="ORF">G4D72_07120</name>
</gene>
<evidence type="ECO:0008006" key="4">
    <source>
        <dbReference type="Google" id="ProtNLM"/>
    </source>
</evidence>
<evidence type="ECO:0000313" key="3">
    <source>
        <dbReference type="Proteomes" id="UP000800984"/>
    </source>
</evidence>
<feature type="transmembrane region" description="Helical" evidence="1">
    <location>
        <begin position="166"/>
        <end position="185"/>
    </location>
</feature>
<keyword evidence="1" id="KW-0472">Membrane</keyword>
<keyword evidence="3" id="KW-1185">Reference proteome</keyword>
<feature type="transmembrane region" description="Helical" evidence="1">
    <location>
        <begin position="6"/>
        <end position="31"/>
    </location>
</feature>
<feature type="transmembrane region" description="Helical" evidence="1">
    <location>
        <begin position="67"/>
        <end position="87"/>
    </location>
</feature>
<keyword evidence="1" id="KW-0812">Transmembrane</keyword>
<dbReference type="RefSeq" id="WP_166076964.1">
    <property type="nucleotide sequence ID" value="NZ_JAAJBT010000003.1"/>
</dbReference>
<feature type="transmembrane region" description="Helical" evidence="1">
    <location>
        <begin position="129"/>
        <end position="145"/>
    </location>
</feature>
<evidence type="ECO:0000256" key="1">
    <source>
        <dbReference type="SAM" id="Phobius"/>
    </source>
</evidence>
<dbReference type="Proteomes" id="UP000800984">
    <property type="component" value="Unassembled WGS sequence"/>
</dbReference>
<comment type="caution">
    <text evidence="2">The sequence shown here is derived from an EMBL/GenBank/DDBJ whole genome shotgun (WGS) entry which is preliminary data.</text>
</comment>
<evidence type="ECO:0000313" key="2">
    <source>
        <dbReference type="EMBL" id="NHM01877.1"/>
    </source>
</evidence>
<keyword evidence="1" id="KW-1133">Transmembrane helix</keyword>
<feature type="transmembrane region" description="Helical" evidence="1">
    <location>
        <begin position="43"/>
        <end position="61"/>
    </location>
</feature>
<name>A0ABX0I5J5_9FLAO</name>
<feature type="transmembrane region" description="Helical" evidence="1">
    <location>
        <begin position="191"/>
        <end position="209"/>
    </location>
</feature>
<organism evidence="2 3">
    <name type="scientific">Flavobacterium difficile</name>
    <dbReference type="NCBI Taxonomy" id="2709659"/>
    <lineage>
        <taxon>Bacteria</taxon>
        <taxon>Pseudomonadati</taxon>
        <taxon>Bacteroidota</taxon>
        <taxon>Flavobacteriia</taxon>
        <taxon>Flavobacteriales</taxon>
        <taxon>Flavobacteriaceae</taxon>
        <taxon>Flavobacterium</taxon>
    </lineage>
</organism>
<accession>A0ABX0I5J5</accession>
<dbReference type="EMBL" id="JAAJBT010000003">
    <property type="protein sequence ID" value="NHM01877.1"/>
    <property type="molecule type" value="Genomic_DNA"/>
</dbReference>
<proteinExistence type="predicted"/>
<protein>
    <recommendedName>
        <fullName evidence="4">DUF2306 domain-containing protein</fullName>
    </recommendedName>
</protein>
<reference evidence="2 3" key="1">
    <citation type="submission" date="2020-02" db="EMBL/GenBank/DDBJ databases">
        <authorList>
            <person name="Chen W.-M."/>
        </authorList>
    </citation>
    <scope>NUCLEOTIDE SEQUENCE [LARGE SCALE GENOMIC DNA]</scope>
    <source>
        <strain evidence="2 3">KDG-16</strain>
    </source>
</reference>
<feature type="transmembrane region" description="Helical" evidence="1">
    <location>
        <begin position="99"/>
        <end position="123"/>
    </location>
</feature>